<dbReference type="STRING" id="754436.JCM19237_6230"/>
<dbReference type="eggNOG" id="COG1309">
    <property type="taxonomic scope" value="Bacteria"/>
</dbReference>
<proteinExistence type="predicted"/>
<gene>
    <name evidence="1" type="ORF">JCM19237_6230</name>
</gene>
<dbReference type="AlphaFoldDB" id="A0A090R6T0"/>
<dbReference type="EMBL" id="BBMN01000001">
    <property type="protein sequence ID" value="GAL03337.1"/>
    <property type="molecule type" value="Genomic_DNA"/>
</dbReference>
<accession>A0A090R6T0</accession>
<reference evidence="1 2" key="1">
    <citation type="journal article" date="2014" name="Genome Announc.">
        <title>Draft Genome Sequences of Two Vibrionaceae Species, Vibrio ponticus C121 and Photobacterium aphoticum C119, Isolated as Coral Reef Microbiota.</title>
        <authorList>
            <person name="Al-saari N."/>
            <person name="Meirelles P.M."/>
            <person name="Mino S."/>
            <person name="Suda W."/>
            <person name="Oshima K."/>
            <person name="Hattori M."/>
            <person name="Ohkuma M."/>
            <person name="Thompson F.L."/>
            <person name="Gomez-Gil B."/>
            <person name="Sawabe T."/>
            <person name="Sawabe T."/>
        </authorList>
    </citation>
    <scope>NUCLEOTIDE SEQUENCE [LARGE SCALE GENOMIC DNA]</scope>
    <source>
        <strain evidence="1 2">JCM 19237</strain>
    </source>
</reference>
<protein>
    <submittedName>
        <fullName evidence="1">Transcriptional regulator LuxT</fullName>
    </submittedName>
</protein>
<evidence type="ECO:0000313" key="1">
    <source>
        <dbReference type="EMBL" id="GAL03337.1"/>
    </source>
</evidence>
<comment type="caution">
    <text evidence="1">The sequence shown here is derived from an EMBL/GenBank/DDBJ whole genome shotgun (WGS) entry which is preliminary data.</text>
</comment>
<dbReference type="InterPro" id="IPR009057">
    <property type="entry name" value="Homeodomain-like_sf"/>
</dbReference>
<evidence type="ECO:0000313" key="2">
    <source>
        <dbReference type="Proteomes" id="UP000029227"/>
    </source>
</evidence>
<dbReference type="Gene3D" id="1.10.357.10">
    <property type="entry name" value="Tetracycline Repressor, domain 2"/>
    <property type="match status" value="1"/>
</dbReference>
<name>A0A090R6T0_9GAMM</name>
<dbReference type="Proteomes" id="UP000029227">
    <property type="component" value="Unassembled WGS sequence"/>
</dbReference>
<dbReference type="SUPFAM" id="SSF46689">
    <property type="entry name" value="Homeodomain-like"/>
    <property type="match status" value="1"/>
</dbReference>
<organism evidence="1 2">
    <name type="scientific">Photobacterium aphoticum</name>
    <dbReference type="NCBI Taxonomy" id="754436"/>
    <lineage>
        <taxon>Bacteria</taxon>
        <taxon>Pseudomonadati</taxon>
        <taxon>Pseudomonadota</taxon>
        <taxon>Gammaproteobacteria</taxon>
        <taxon>Vibrionales</taxon>
        <taxon>Vibrionaceae</taxon>
        <taxon>Photobacterium</taxon>
    </lineage>
</organism>
<sequence>MPKRSKEDTEITIQTIMDAVVDQILTLGYDKMSYTTLSKQTGISRTGISHHFPKNRISPTHLMVVSSVCSLKARVESWLERIYR</sequence>